<dbReference type="AlphaFoldDB" id="A0AAW2G2Y7"/>
<name>A0AAW2G2Y7_9HYME</name>
<reference evidence="1 2" key="1">
    <citation type="submission" date="2023-03" db="EMBL/GenBank/DDBJ databases">
        <title>High recombination rates correlate with genetic variation in Cardiocondyla obscurior ants.</title>
        <authorList>
            <person name="Errbii M."/>
        </authorList>
    </citation>
    <scope>NUCLEOTIDE SEQUENCE [LARGE SCALE GENOMIC DNA]</scope>
    <source>
        <strain evidence="1">Alpha-2009</strain>
        <tissue evidence="1">Whole body</tissue>
    </source>
</reference>
<protein>
    <submittedName>
        <fullName evidence="1">Uncharacterized protein</fullName>
    </submittedName>
</protein>
<evidence type="ECO:0000313" key="2">
    <source>
        <dbReference type="Proteomes" id="UP001430953"/>
    </source>
</evidence>
<accession>A0AAW2G2Y7</accession>
<proteinExistence type="predicted"/>
<gene>
    <name evidence="1" type="ORF">PUN28_006806</name>
</gene>
<organism evidence="1 2">
    <name type="scientific">Cardiocondyla obscurior</name>
    <dbReference type="NCBI Taxonomy" id="286306"/>
    <lineage>
        <taxon>Eukaryota</taxon>
        <taxon>Metazoa</taxon>
        <taxon>Ecdysozoa</taxon>
        <taxon>Arthropoda</taxon>
        <taxon>Hexapoda</taxon>
        <taxon>Insecta</taxon>
        <taxon>Pterygota</taxon>
        <taxon>Neoptera</taxon>
        <taxon>Endopterygota</taxon>
        <taxon>Hymenoptera</taxon>
        <taxon>Apocrita</taxon>
        <taxon>Aculeata</taxon>
        <taxon>Formicoidea</taxon>
        <taxon>Formicidae</taxon>
        <taxon>Myrmicinae</taxon>
        <taxon>Cardiocondyla</taxon>
    </lineage>
</organism>
<evidence type="ECO:0000313" key="1">
    <source>
        <dbReference type="EMBL" id="KAL0121541.1"/>
    </source>
</evidence>
<comment type="caution">
    <text evidence="1">The sequence shown here is derived from an EMBL/GenBank/DDBJ whole genome shotgun (WGS) entry which is preliminary data.</text>
</comment>
<dbReference type="Proteomes" id="UP001430953">
    <property type="component" value="Unassembled WGS sequence"/>
</dbReference>
<keyword evidence="2" id="KW-1185">Reference proteome</keyword>
<sequence length="299" mass="33956">MIDREQSRRFSFAPTAHFPFAFTGIHWARNTHQQTIFPRQFSRARCRPGSFSKIQRAKKISNATLFKGQDGGNANARVHSKLFGAARKIVAGSRLKREFPSHPPACVAGEIILNWPIFPIGIAKVPTARFSHADDNDNFLVCIQCVITRVHGVPLAEVGDRRSRNRGEKSRRELAPCQKIPFRDRTVVCNDTSFRSSCSISSTSSTPGRRVSRIPRTLLRPCRAPLRSSIYQYRILERPPSRAVPRDSPLSEFISRRDKTDGPFDCSEIRFSRSLRIEIPGLVNQRDTSSRTFILSSWY</sequence>
<dbReference type="EMBL" id="JADYXP020000006">
    <property type="protein sequence ID" value="KAL0121541.1"/>
    <property type="molecule type" value="Genomic_DNA"/>
</dbReference>